<dbReference type="InterPro" id="IPR000772">
    <property type="entry name" value="Ricin_B_lectin"/>
</dbReference>
<evidence type="ECO:0000313" key="2">
    <source>
        <dbReference type="EMBL" id="KAL0485244.1"/>
    </source>
</evidence>
<evidence type="ECO:0000313" key="3">
    <source>
        <dbReference type="Proteomes" id="UP001431209"/>
    </source>
</evidence>
<keyword evidence="3" id="KW-1185">Reference proteome</keyword>
<feature type="domain" description="Ricin B lectin" evidence="1">
    <location>
        <begin position="76"/>
        <end position="215"/>
    </location>
</feature>
<sequence length="364" mass="41040">MTSNIYPTAPYVPSTNPELHSAVPIQTNLPYKTHPHPFPHDQSAYGYTQPQHPAFIPPQNVTLRVDTKIVPIDMSTHIVSLAKTDLVVSLPEGKNRGEMAILWSLEKNANYQNFTFSTDGFIQSVNNPHMVLDYQTPSQGSTVILNLKKEETDPMVLSQKWNIQSSGVKKSVYIVSALDNNLVLELPGSQQKGLPITLAPRQWNSPASYQMWTLESKPLINYVPVLTDTYFQHVASSNYIDVPKGIVGDAKLVIVHPGKMLFNTNQRWKITKNGFICSSINPEYVLTCTYGNAGERIHLSKKIANGHNLHQRWMILRADNAPYLQIHSMLNHTMLLDNDEGTLQLSQNKFDKNVNTQRWLLKTA</sequence>
<gene>
    <name evidence="2" type="ORF">AKO1_004233</name>
</gene>
<feature type="domain" description="Ricin B lectin" evidence="1">
    <location>
        <begin position="228"/>
        <end position="362"/>
    </location>
</feature>
<dbReference type="InterPro" id="IPR035992">
    <property type="entry name" value="Ricin_B-like_lectins"/>
</dbReference>
<proteinExistence type="predicted"/>
<dbReference type="PROSITE" id="PS50231">
    <property type="entry name" value="RICIN_B_LECTIN"/>
    <property type="match status" value="2"/>
</dbReference>
<comment type="caution">
    <text evidence="2">The sequence shown here is derived from an EMBL/GenBank/DDBJ whole genome shotgun (WGS) entry which is preliminary data.</text>
</comment>
<accession>A0AAW2Z760</accession>
<reference evidence="2 3" key="1">
    <citation type="submission" date="2024-03" db="EMBL/GenBank/DDBJ databases">
        <title>The Acrasis kona genome and developmental transcriptomes reveal deep origins of eukaryotic multicellular pathways.</title>
        <authorList>
            <person name="Sheikh S."/>
            <person name="Fu C.-J."/>
            <person name="Brown M.W."/>
            <person name="Baldauf S.L."/>
        </authorList>
    </citation>
    <scope>NUCLEOTIDE SEQUENCE [LARGE SCALE GENOMIC DNA]</scope>
    <source>
        <strain evidence="2 3">ATCC MYA-3509</strain>
    </source>
</reference>
<protein>
    <submittedName>
        <fullName evidence="2">ZSWIM8</fullName>
    </submittedName>
</protein>
<dbReference type="Gene3D" id="2.80.10.50">
    <property type="match status" value="2"/>
</dbReference>
<dbReference type="SMART" id="SM00458">
    <property type="entry name" value="RICIN"/>
    <property type="match status" value="2"/>
</dbReference>
<dbReference type="Pfam" id="PF00652">
    <property type="entry name" value="Ricin_B_lectin"/>
    <property type="match status" value="1"/>
</dbReference>
<dbReference type="EMBL" id="JAOPGA020001122">
    <property type="protein sequence ID" value="KAL0485244.1"/>
    <property type="molecule type" value="Genomic_DNA"/>
</dbReference>
<organism evidence="2 3">
    <name type="scientific">Acrasis kona</name>
    <dbReference type="NCBI Taxonomy" id="1008807"/>
    <lineage>
        <taxon>Eukaryota</taxon>
        <taxon>Discoba</taxon>
        <taxon>Heterolobosea</taxon>
        <taxon>Tetramitia</taxon>
        <taxon>Eutetramitia</taxon>
        <taxon>Acrasidae</taxon>
        <taxon>Acrasis</taxon>
    </lineage>
</organism>
<dbReference type="AlphaFoldDB" id="A0AAW2Z760"/>
<dbReference type="SUPFAM" id="SSF50370">
    <property type="entry name" value="Ricin B-like lectins"/>
    <property type="match status" value="2"/>
</dbReference>
<name>A0AAW2Z760_9EUKA</name>
<evidence type="ECO:0000259" key="1">
    <source>
        <dbReference type="SMART" id="SM00458"/>
    </source>
</evidence>
<dbReference type="Proteomes" id="UP001431209">
    <property type="component" value="Unassembled WGS sequence"/>
</dbReference>